<evidence type="ECO:0000256" key="5">
    <source>
        <dbReference type="SAM" id="MobiDB-lite"/>
    </source>
</evidence>
<dbReference type="PANTHER" id="PTHR12919:SF20">
    <property type="entry name" value="SMALL RIBOSOMAL SUBUNIT PROTEIN BS16M"/>
    <property type="match status" value="1"/>
</dbReference>
<feature type="region of interest" description="Disordered" evidence="5">
    <location>
        <begin position="1"/>
        <end position="21"/>
    </location>
</feature>
<accession>A0ABR2Z1L4</accession>
<proteinExistence type="inferred from homology"/>
<gene>
    <name evidence="6" type="ORF">WJX75_007626</name>
</gene>
<evidence type="ECO:0000256" key="1">
    <source>
        <dbReference type="ARBA" id="ARBA00006668"/>
    </source>
</evidence>
<keyword evidence="7" id="KW-1185">Reference proteome</keyword>
<keyword evidence="3" id="KW-0687">Ribonucleoprotein</keyword>
<dbReference type="EMBL" id="JALJOT010000002">
    <property type="protein sequence ID" value="KAK9917731.1"/>
    <property type="molecule type" value="Genomic_DNA"/>
</dbReference>
<evidence type="ECO:0000256" key="2">
    <source>
        <dbReference type="ARBA" id="ARBA00022980"/>
    </source>
</evidence>
<keyword evidence="2" id="KW-0689">Ribosomal protein</keyword>
<reference evidence="6 7" key="1">
    <citation type="journal article" date="2024" name="Nat. Commun.">
        <title>Phylogenomics reveals the evolutionary origins of lichenization in chlorophyte algae.</title>
        <authorList>
            <person name="Puginier C."/>
            <person name="Libourel C."/>
            <person name="Otte J."/>
            <person name="Skaloud P."/>
            <person name="Haon M."/>
            <person name="Grisel S."/>
            <person name="Petersen M."/>
            <person name="Berrin J.G."/>
            <person name="Delaux P.M."/>
            <person name="Dal Grande F."/>
            <person name="Keller J."/>
        </authorList>
    </citation>
    <scope>NUCLEOTIDE SEQUENCE [LARGE SCALE GENOMIC DNA]</scope>
    <source>
        <strain evidence="6 7">SAG 216-7</strain>
    </source>
</reference>
<organism evidence="6 7">
    <name type="scientific">Coccomyxa subellipsoidea</name>
    <dbReference type="NCBI Taxonomy" id="248742"/>
    <lineage>
        <taxon>Eukaryota</taxon>
        <taxon>Viridiplantae</taxon>
        <taxon>Chlorophyta</taxon>
        <taxon>core chlorophytes</taxon>
        <taxon>Trebouxiophyceae</taxon>
        <taxon>Trebouxiophyceae incertae sedis</taxon>
        <taxon>Coccomyxaceae</taxon>
        <taxon>Coccomyxa</taxon>
    </lineage>
</organism>
<evidence type="ECO:0000256" key="3">
    <source>
        <dbReference type="ARBA" id="ARBA00023274"/>
    </source>
</evidence>
<dbReference type="Pfam" id="PF00886">
    <property type="entry name" value="Ribosomal_S16"/>
    <property type="match status" value="1"/>
</dbReference>
<name>A0ABR2Z1L4_9CHLO</name>
<dbReference type="PANTHER" id="PTHR12919">
    <property type="entry name" value="30S RIBOSOMAL PROTEIN S16"/>
    <property type="match status" value="1"/>
</dbReference>
<protein>
    <recommendedName>
        <fullName evidence="4">30S ribosomal protein S16, chloroplastic</fullName>
    </recommendedName>
</protein>
<comment type="caution">
    <text evidence="6">The sequence shown here is derived from an EMBL/GenBank/DDBJ whole genome shotgun (WGS) entry which is preliminary data.</text>
</comment>
<dbReference type="NCBIfam" id="TIGR00002">
    <property type="entry name" value="S16"/>
    <property type="match status" value="1"/>
</dbReference>
<dbReference type="Proteomes" id="UP001491310">
    <property type="component" value="Unassembled WGS sequence"/>
</dbReference>
<evidence type="ECO:0000313" key="7">
    <source>
        <dbReference type="Proteomes" id="UP001491310"/>
    </source>
</evidence>
<dbReference type="InterPro" id="IPR000307">
    <property type="entry name" value="Ribosomal_bS16"/>
</dbReference>
<dbReference type="Gene3D" id="3.30.1320.10">
    <property type="match status" value="1"/>
</dbReference>
<comment type="similarity">
    <text evidence="1">Belongs to the bacterial ribosomal protein bS16 family.</text>
</comment>
<sequence>MISTSLAPSTTGLSSVANLGSTQSLRPVPQRAYLRQATLQIENRVAIRFQRFGRKKKPFYRLVAIDSRSRRDGRPLEVMSHFK</sequence>
<dbReference type="SUPFAM" id="SSF54565">
    <property type="entry name" value="Ribosomal protein S16"/>
    <property type="match status" value="1"/>
</dbReference>
<dbReference type="InterPro" id="IPR023803">
    <property type="entry name" value="Ribosomal_bS16_dom_sf"/>
</dbReference>
<evidence type="ECO:0000313" key="6">
    <source>
        <dbReference type="EMBL" id="KAK9917731.1"/>
    </source>
</evidence>
<evidence type="ECO:0000256" key="4">
    <source>
        <dbReference type="ARBA" id="ARBA00035371"/>
    </source>
</evidence>